<dbReference type="PRINTS" id="PR01264">
    <property type="entry name" value="MECHCHANNEL"/>
</dbReference>
<dbReference type="PANTHER" id="PTHR30266:SF2">
    <property type="entry name" value="LARGE-CONDUCTANCE MECHANOSENSITIVE CHANNEL"/>
    <property type="match status" value="1"/>
</dbReference>
<evidence type="ECO:0008006" key="14">
    <source>
        <dbReference type="Google" id="ProtNLM"/>
    </source>
</evidence>
<name>A0A261Y4I4_9FUNG</name>
<dbReference type="Pfam" id="PF01741">
    <property type="entry name" value="MscL"/>
    <property type="match status" value="1"/>
</dbReference>
<dbReference type="HAMAP" id="MF_00115">
    <property type="entry name" value="MscL"/>
    <property type="match status" value="1"/>
</dbReference>
<evidence type="ECO:0000256" key="5">
    <source>
        <dbReference type="ARBA" id="ARBA00022692"/>
    </source>
</evidence>
<evidence type="ECO:0000256" key="8">
    <source>
        <dbReference type="ARBA" id="ARBA00023136"/>
    </source>
</evidence>
<evidence type="ECO:0000256" key="6">
    <source>
        <dbReference type="ARBA" id="ARBA00022989"/>
    </source>
</evidence>
<feature type="compositionally biased region" description="Polar residues" evidence="10">
    <location>
        <begin position="233"/>
        <end position="242"/>
    </location>
</feature>
<gene>
    <name evidence="12" type="ORF">BZG36_01887</name>
</gene>
<keyword evidence="13" id="KW-1185">Reference proteome</keyword>
<evidence type="ECO:0000256" key="4">
    <source>
        <dbReference type="ARBA" id="ARBA00022475"/>
    </source>
</evidence>
<evidence type="ECO:0000256" key="3">
    <source>
        <dbReference type="ARBA" id="ARBA00022448"/>
    </source>
</evidence>
<keyword evidence="8 11" id="KW-0472">Membrane</keyword>
<dbReference type="InterPro" id="IPR001185">
    <property type="entry name" value="MS_channel"/>
</dbReference>
<dbReference type="EMBL" id="MVBO01000014">
    <property type="protein sequence ID" value="OZJ05519.1"/>
    <property type="molecule type" value="Genomic_DNA"/>
</dbReference>
<organism evidence="12 13">
    <name type="scientific">Bifiguratus adelaidae</name>
    <dbReference type="NCBI Taxonomy" id="1938954"/>
    <lineage>
        <taxon>Eukaryota</taxon>
        <taxon>Fungi</taxon>
        <taxon>Fungi incertae sedis</taxon>
        <taxon>Mucoromycota</taxon>
        <taxon>Mucoromycotina</taxon>
        <taxon>Endogonomycetes</taxon>
        <taxon>Endogonales</taxon>
        <taxon>Endogonales incertae sedis</taxon>
        <taxon>Bifiguratus</taxon>
    </lineage>
</organism>
<evidence type="ECO:0000256" key="1">
    <source>
        <dbReference type="ARBA" id="ARBA00004651"/>
    </source>
</evidence>
<keyword evidence="3" id="KW-0813">Transport</keyword>
<dbReference type="InterPro" id="IPR036019">
    <property type="entry name" value="MscL_channel"/>
</dbReference>
<protein>
    <recommendedName>
        <fullName evidence="14">Large-conductance mechanosensitive channel</fullName>
    </recommendedName>
</protein>
<dbReference type="GO" id="GO:0008381">
    <property type="term" value="F:mechanosensitive monoatomic ion channel activity"/>
    <property type="evidence" value="ECO:0007669"/>
    <property type="project" value="InterPro"/>
</dbReference>
<evidence type="ECO:0000256" key="10">
    <source>
        <dbReference type="SAM" id="MobiDB-lite"/>
    </source>
</evidence>
<dbReference type="OrthoDB" id="10010920at2759"/>
<dbReference type="SUPFAM" id="SSF81330">
    <property type="entry name" value="Gated mechanosensitive channel"/>
    <property type="match status" value="1"/>
</dbReference>
<dbReference type="PANTHER" id="PTHR30266">
    <property type="entry name" value="MECHANOSENSITIVE CHANNEL MSCL"/>
    <property type="match status" value="1"/>
</dbReference>
<evidence type="ECO:0000256" key="9">
    <source>
        <dbReference type="ARBA" id="ARBA00023303"/>
    </source>
</evidence>
<dbReference type="Gene3D" id="1.10.1200.120">
    <property type="entry name" value="Large-conductance mechanosensitive channel, MscL, domain 1"/>
    <property type="match status" value="1"/>
</dbReference>
<keyword evidence="5 11" id="KW-0812">Transmembrane</keyword>
<feature type="transmembrane region" description="Helical" evidence="11">
    <location>
        <begin position="62"/>
        <end position="83"/>
    </location>
</feature>
<keyword evidence="9" id="KW-0407">Ion channel</keyword>
<reference evidence="12 13" key="1">
    <citation type="journal article" date="2017" name="Mycologia">
        <title>Bifiguratus adelaidae, gen. et sp. nov., a new member of Mucoromycotina in endophytic and soil-dwelling habitats.</title>
        <authorList>
            <person name="Torres-Cruz T.J."/>
            <person name="Billingsley Tobias T.L."/>
            <person name="Almatruk M."/>
            <person name="Hesse C."/>
            <person name="Kuske C.R."/>
            <person name="Desiro A."/>
            <person name="Benucci G.M."/>
            <person name="Bonito G."/>
            <person name="Stajich J.E."/>
            <person name="Dunlap C."/>
            <person name="Arnold A.E."/>
            <person name="Porras-Alfaro A."/>
        </authorList>
    </citation>
    <scope>NUCLEOTIDE SEQUENCE [LARGE SCALE GENOMIC DNA]</scope>
    <source>
        <strain evidence="12 13">AZ0501</strain>
    </source>
</reference>
<dbReference type="NCBIfam" id="TIGR00220">
    <property type="entry name" value="mscL"/>
    <property type="match status" value="1"/>
</dbReference>
<evidence type="ECO:0000256" key="7">
    <source>
        <dbReference type="ARBA" id="ARBA00023065"/>
    </source>
</evidence>
<feature type="region of interest" description="Disordered" evidence="10">
    <location>
        <begin position="202"/>
        <end position="249"/>
    </location>
</feature>
<keyword evidence="4" id="KW-1003">Cell membrane</keyword>
<evidence type="ECO:0000313" key="13">
    <source>
        <dbReference type="Proteomes" id="UP000242875"/>
    </source>
</evidence>
<comment type="subcellular location">
    <subcellularLocation>
        <location evidence="1">Cell membrane</location>
        <topology evidence="1">Multi-pass membrane protein</topology>
    </subcellularLocation>
</comment>
<feature type="transmembrane region" description="Helical" evidence="11">
    <location>
        <begin position="137"/>
        <end position="159"/>
    </location>
</feature>
<dbReference type="PROSITE" id="PS01327">
    <property type="entry name" value="MSCL"/>
    <property type="match status" value="1"/>
</dbReference>
<sequence>MSGSNTPQPERHGFHFYSIPSVRNPLDLDQAKNRMAAVARRGVKRTTTFFTNFKQFVDKGNVVDLAVGIMIGTAFSAITNSLVNDILTPIVGLATGQQLEENYWVIKYPANVTKGTHFPTRAAAHSAGLVTINWGNFVQSIINFLVVAAVLFFIVKAIAEFKFRPKDPPPTEKKCDYCDKNVPIKALRCPLCTTWLDKQVKEEESDTTAEKPPQQDITNAKSSPGAPRPPAVTHSQSWQTPYQPYGHAY</sequence>
<dbReference type="AlphaFoldDB" id="A0A261Y4I4"/>
<dbReference type="InterPro" id="IPR037673">
    <property type="entry name" value="MSC/AndL"/>
</dbReference>
<evidence type="ECO:0000256" key="11">
    <source>
        <dbReference type="SAM" id="Phobius"/>
    </source>
</evidence>
<keyword evidence="6 11" id="KW-1133">Transmembrane helix</keyword>
<dbReference type="GO" id="GO:0005886">
    <property type="term" value="C:plasma membrane"/>
    <property type="evidence" value="ECO:0007669"/>
    <property type="project" value="UniProtKB-SubCell"/>
</dbReference>
<dbReference type="InterPro" id="IPR019823">
    <property type="entry name" value="Mechanosensitive_channel_CS"/>
</dbReference>
<comment type="similarity">
    <text evidence="2">Belongs to the MscL family.</text>
</comment>
<comment type="caution">
    <text evidence="12">The sequence shown here is derived from an EMBL/GenBank/DDBJ whole genome shotgun (WGS) entry which is preliminary data.</text>
</comment>
<accession>A0A261Y4I4</accession>
<proteinExistence type="inferred from homology"/>
<dbReference type="Proteomes" id="UP000242875">
    <property type="component" value="Unassembled WGS sequence"/>
</dbReference>
<evidence type="ECO:0000313" key="12">
    <source>
        <dbReference type="EMBL" id="OZJ05519.1"/>
    </source>
</evidence>
<evidence type="ECO:0000256" key="2">
    <source>
        <dbReference type="ARBA" id="ARBA00007254"/>
    </source>
</evidence>
<keyword evidence="7" id="KW-0406">Ion transport</keyword>